<accession>A0A9W6KEH3</accession>
<gene>
    <name evidence="1" type="ORF">GCM10017581_023270</name>
</gene>
<protein>
    <submittedName>
        <fullName evidence="1">Uncharacterized protein</fullName>
    </submittedName>
</protein>
<organism evidence="1 2">
    <name type="scientific">Dactylosporangium matsuzakiense</name>
    <dbReference type="NCBI Taxonomy" id="53360"/>
    <lineage>
        <taxon>Bacteria</taxon>
        <taxon>Bacillati</taxon>
        <taxon>Actinomycetota</taxon>
        <taxon>Actinomycetes</taxon>
        <taxon>Micromonosporales</taxon>
        <taxon>Micromonosporaceae</taxon>
        <taxon>Dactylosporangium</taxon>
    </lineage>
</organism>
<dbReference type="RefSeq" id="WP_261960027.1">
    <property type="nucleotide sequence ID" value="NZ_BAAAXA010000001.1"/>
</dbReference>
<proteinExistence type="predicted"/>
<reference evidence="1" key="2">
    <citation type="submission" date="2023-01" db="EMBL/GenBank/DDBJ databases">
        <authorList>
            <person name="Sun Q."/>
            <person name="Evtushenko L."/>
        </authorList>
    </citation>
    <scope>NUCLEOTIDE SEQUENCE</scope>
    <source>
        <strain evidence="1">VKM Ac-1321</strain>
    </source>
</reference>
<evidence type="ECO:0000313" key="1">
    <source>
        <dbReference type="EMBL" id="GLL00586.1"/>
    </source>
</evidence>
<keyword evidence="2" id="KW-1185">Reference proteome</keyword>
<dbReference type="EMBL" id="BSFP01000009">
    <property type="protein sequence ID" value="GLL00586.1"/>
    <property type="molecule type" value="Genomic_DNA"/>
</dbReference>
<dbReference type="Proteomes" id="UP001143480">
    <property type="component" value="Unassembled WGS sequence"/>
</dbReference>
<sequence length="53" mass="5809">MTSIGPDARRRLLRLLRDELLAARAAALAAGAAPADVRAIVRARLHALRHEER</sequence>
<evidence type="ECO:0000313" key="2">
    <source>
        <dbReference type="Proteomes" id="UP001143480"/>
    </source>
</evidence>
<dbReference type="AlphaFoldDB" id="A0A9W6KEH3"/>
<comment type="caution">
    <text evidence="1">The sequence shown here is derived from an EMBL/GenBank/DDBJ whole genome shotgun (WGS) entry which is preliminary data.</text>
</comment>
<name>A0A9W6KEH3_9ACTN</name>
<reference evidence="1" key="1">
    <citation type="journal article" date="2014" name="Int. J. Syst. Evol. Microbiol.">
        <title>Complete genome sequence of Corynebacterium casei LMG S-19264T (=DSM 44701T), isolated from a smear-ripened cheese.</title>
        <authorList>
            <consortium name="US DOE Joint Genome Institute (JGI-PGF)"/>
            <person name="Walter F."/>
            <person name="Albersmeier A."/>
            <person name="Kalinowski J."/>
            <person name="Ruckert C."/>
        </authorList>
    </citation>
    <scope>NUCLEOTIDE SEQUENCE</scope>
    <source>
        <strain evidence="1">VKM Ac-1321</strain>
    </source>
</reference>